<dbReference type="Gene3D" id="3.40.50.720">
    <property type="entry name" value="NAD(P)-binding Rossmann-like Domain"/>
    <property type="match status" value="1"/>
</dbReference>
<dbReference type="SUPFAM" id="SSF51735">
    <property type="entry name" value="NAD(P)-binding Rossmann-fold domains"/>
    <property type="match status" value="1"/>
</dbReference>
<dbReference type="InterPro" id="IPR036291">
    <property type="entry name" value="NAD(P)-bd_dom_sf"/>
</dbReference>
<evidence type="ECO:0000313" key="1">
    <source>
        <dbReference type="EMBL" id="MBO2458454.1"/>
    </source>
</evidence>
<gene>
    <name evidence="1" type="ORF">J4709_12835</name>
</gene>
<dbReference type="RefSeq" id="WP_208240508.1">
    <property type="nucleotide sequence ID" value="NZ_JAGEPF010000007.1"/>
</dbReference>
<dbReference type="Proteomes" id="UP000680206">
    <property type="component" value="Unassembled WGS sequence"/>
</dbReference>
<dbReference type="EMBL" id="JAGEPF010000007">
    <property type="protein sequence ID" value="MBO2458454.1"/>
    <property type="molecule type" value="Genomic_DNA"/>
</dbReference>
<evidence type="ECO:0000313" key="2">
    <source>
        <dbReference type="Proteomes" id="UP000680206"/>
    </source>
</evidence>
<protein>
    <submittedName>
        <fullName evidence="1">Uncharacterized protein</fullName>
    </submittedName>
</protein>
<sequence>MNRVAGKVVVVTGAAQGQGAAEAAALTREGAAVIATDFAEAPPGGLPDGAVDRRLDVTSEPDWADLAAWLRRPPLSCGVSALKPRF</sequence>
<proteinExistence type="predicted"/>
<organism evidence="1 2">
    <name type="scientific">Actinomadura violacea</name>
    <dbReference type="NCBI Taxonomy" id="2819934"/>
    <lineage>
        <taxon>Bacteria</taxon>
        <taxon>Bacillati</taxon>
        <taxon>Actinomycetota</taxon>
        <taxon>Actinomycetes</taxon>
        <taxon>Streptosporangiales</taxon>
        <taxon>Thermomonosporaceae</taxon>
        <taxon>Actinomadura</taxon>
    </lineage>
</organism>
<accession>A0ABS3RQW7</accession>
<comment type="caution">
    <text evidence="1">The sequence shown here is derived from an EMBL/GenBank/DDBJ whole genome shotgun (WGS) entry which is preliminary data.</text>
</comment>
<reference evidence="1 2" key="1">
    <citation type="submission" date="2021-03" db="EMBL/GenBank/DDBJ databases">
        <title>Actinomadura violae sp. nov., isolated from lichen in Thailand.</title>
        <authorList>
            <person name="Kanchanasin P."/>
            <person name="Saeng-In P."/>
            <person name="Phongsopitanun W."/>
            <person name="Yuki M."/>
            <person name="Kudo T."/>
            <person name="Ohkuma M."/>
            <person name="Tanasupawat S."/>
        </authorList>
    </citation>
    <scope>NUCLEOTIDE SEQUENCE [LARGE SCALE GENOMIC DNA]</scope>
    <source>
        <strain evidence="1 2">LCR2-06</strain>
    </source>
</reference>
<keyword evidence="2" id="KW-1185">Reference proteome</keyword>
<name>A0ABS3RQW7_9ACTN</name>